<evidence type="ECO:0000256" key="3">
    <source>
        <dbReference type="ARBA" id="ARBA00022741"/>
    </source>
</evidence>
<name>A0A1Q8RZT2_9PEZI</name>
<comment type="caution">
    <text evidence="7">The sequence shown here is derived from an EMBL/GenBank/DDBJ whole genome shotgun (WGS) entry which is preliminary data.</text>
</comment>
<dbReference type="InterPro" id="IPR036291">
    <property type="entry name" value="NAD(P)-bd_dom_sf"/>
</dbReference>
<accession>A0A1Q8RZT2</accession>
<gene>
    <name evidence="7" type="ORF">CCHL11_07562</name>
</gene>
<dbReference type="Pfam" id="PF00107">
    <property type="entry name" value="ADH_zinc_N"/>
    <property type="match status" value="1"/>
</dbReference>
<dbReference type="AlphaFoldDB" id="A0A1Q8RZT2"/>
<dbReference type="Proteomes" id="UP000186583">
    <property type="component" value="Unassembled WGS sequence"/>
</dbReference>
<sequence>MAPPAAQTTTLQTSERLPSEVSLVVDRSPPTTQTAIVQIAKGSSTELPLVVNRSAPVPKLPSEHHLLIRVLAVALNPNDHKMVTHFDMPGSIAGCDFCGVVEKAGDPTSASAARFPRGTRVCGALFSYNPDDPENGAFAQWVVADSRLLVKVPDFWTDVEAASLGVGWSTLCLAFSDPNALGLEGLPSKPSHESKEPVLVYGGGTASGTLACQLLTLMGYTPIAIASPKSAALAKEYGAAETASYTSKDCVEVVKALAKKPIRYVLDCITDAESVAICYSAMARTGGKYACLEECPEAWRTRRAIQVKEVMGFQVLGVDINLGESTYTRPADEKLMEIGMQWAREIQLLMESGRIRAHPLRELRNGWENIIGGLELLRKGEVRGEKLVARIPQD</sequence>
<dbReference type="SMART" id="SM00829">
    <property type="entry name" value="PKS_ER"/>
    <property type="match status" value="1"/>
</dbReference>
<protein>
    <submittedName>
        <fullName evidence="7">Enoyl reductase LovC 3</fullName>
    </submittedName>
</protein>
<dbReference type="STRING" id="708187.A0A1Q8RZT2"/>
<evidence type="ECO:0000313" key="7">
    <source>
        <dbReference type="EMBL" id="OLN93261.1"/>
    </source>
</evidence>
<dbReference type="EMBL" id="MPGH01000055">
    <property type="protein sequence ID" value="OLN93261.1"/>
    <property type="molecule type" value="Genomic_DNA"/>
</dbReference>
<keyword evidence="5" id="KW-0560">Oxidoreductase</keyword>
<keyword evidence="8" id="KW-1185">Reference proteome</keyword>
<comment type="subunit">
    <text evidence="2">Monomer.</text>
</comment>
<dbReference type="InterPro" id="IPR020843">
    <property type="entry name" value="ER"/>
</dbReference>
<dbReference type="PANTHER" id="PTHR45348">
    <property type="entry name" value="HYPOTHETICAL OXIDOREDUCTASE (EUROFUNG)"/>
    <property type="match status" value="1"/>
</dbReference>
<dbReference type="SUPFAM" id="SSF50129">
    <property type="entry name" value="GroES-like"/>
    <property type="match status" value="1"/>
</dbReference>
<dbReference type="InterPro" id="IPR013149">
    <property type="entry name" value="ADH-like_C"/>
</dbReference>
<evidence type="ECO:0000313" key="8">
    <source>
        <dbReference type="Proteomes" id="UP000186583"/>
    </source>
</evidence>
<comment type="similarity">
    <text evidence="1">Belongs to the zinc-containing alcohol dehydrogenase family.</text>
</comment>
<dbReference type="SUPFAM" id="SSF51735">
    <property type="entry name" value="NAD(P)-binding Rossmann-fold domains"/>
    <property type="match status" value="1"/>
</dbReference>
<organism evidence="7 8">
    <name type="scientific">Colletotrichum chlorophyti</name>
    <dbReference type="NCBI Taxonomy" id="708187"/>
    <lineage>
        <taxon>Eukaryota</taxon>
        <taxon>Fungi</taxon>
        <taxon>Dikarya</taxon>
        <taxon>Ascomycota</taxon>
        <taxon>Pezizomycotina</taxon>
        <taxon>Sordariomycetes</taxon>
        <taxon>Hypocreomycetidae</taxon>
        <taxon>Glomerellales</taxon>
        <taxon>Glomerellaceae</taxon>
        <taxon>Colletotrichum</taxon>
    </lineage>
</organism>
<keyword evidence="3" id="KW-0547">Nucleotide-binding</keyword>
<dbReference type="OrthoDB" id="48317at2759"/>
<evidence type="ECO:0000256" key="2">
    <source>
        <dbReference type="ARBA" id="ARBA00011245"/>
    </source>
</evidence>
<evidence type="ECO:0000256" key="1">
    <source>
        <dbReference type="ARBA" id="ARBA00008072"/>
    </source>
</evidence>
<dbReference type="CDD" id="cd08249">
    <property type="entry name" value="enoyl_reductase_like"/>
    <property type="match status" value="1"/>
</dbReference>
<dbReference type="GO" id="GO:0000166">
    <property type="term" value="F:nucleotide binding"/>
    <property type="evidence" value="ECO:0007669"/>
    <property type="project" value="UniProtKB-KW"/>
</dbReference>
<feature type="domain" description="Enoyl reductase (ER)" evidence="6">
    <location>
        <begin position="42"/>
        <end position="389"/>
    </location>
</feature>
<evidence type="ECO:0000256" key="4">
    <source>
        <dbReference type="ARBA" id="ARBA00022857"/>
    </source>
</evidence>
<reference evidence="7 8" key="1">
    <citation type="submission" date="2016-11" db="EMBL/GenBank/DDBJ databases">
        <title>Draft Genome Assembly of Colletotrichum chlorophyti a pathogen of herbaceous plants.</title>
        <authorList>
            <person name="Gan P."/>
            <person name="Narusaka M."/>
            <person name="Tsushima A."/>
            <person name="Narusaka Y."/>
            <person name="Takano Y."/>
            <person name="Shirasu K."/>
        </authorList>
    </citation>
    <scope>NUCLEOTIDE SEQUENCE [LARGE SCALE GENOMIC DNA]</scope>
    <source>
        <strain evidence="7 8">NTL11</strain>
    </source>
</reference>
<dbReference type="InterPro" id="IPR047122">
    <property type="entry name" value="Trans-enoyl_RdTase-like"/>
</dbReference>
<evidence type="ECO:0000259" key="6">
    <source>
        <dbReference type="SMART" id="SM00829"/>
    </source>
</evidence>
<dbReference type="InterPro" id="IPR011032">
    <property type="entry name" value="GroES-like_sf"/>
</dbReference>
<proteinExistence type="inferred from homology"/>
<evidence type="ECO:0000256" key="5">
    <source>
        <dbReference type="ARBA" id="ARBA00023002"/>
    </source>
</evidence>
<dbReference type="Gene3D" id="3.90.180.10">
    <property type="entry name" value="Medium-chain alcohol dehydrogenases, catalytic domain"/>
    <property type="match status" value="1"/>
</dbReference>
<keyword evidence="4" id="KW-0521">NADP</keyword>
<dbReference type="Pfam" id="PF08240">
    <property type="entry name" value="ADH_N"/>
    <property type="match status" value="1"/>
</dbReference>
<dbReference type="Gene3D" id="3.40.50.720">
    <property type="entry name" value="NAD(P)-binding Rossmann-like Domain"/>
    <property type="match status" value="1"/>
</dbReference>
<dbReference type="InterPro" id="IPR013154">
    <property type="entry name" value="ADH-like_N"/>
</dbReference>
<dbReference type="PANTHER" id="PTHR45348:SF1">
    <property type="entry name" value="TRANS-ENOYL REDUCTASE STHE"/>
    <property type="match status" value="1"/>
</dbReference>
<dbReference type="GO" id="GO:0016651">
    <property type="term" value="F:oxidoreductase activity, acting on NAD(P)H"/>
    <property type="evidence" value="ECO:0007669"/>
    <property type="project" value="InterPro"/>
</dbReference>